<dbReference type="EMBL" id="MU004192">
    <property type="protein sequence ID" value="KAF2493668.1"/>
    <property type="molecule type" value="Genomic_DNA"/>
</dbReference>
<dbReference type="PANTHER" id="PTHR33112">
    <property type="entry name" value="DOMAIN PROTEIN, PUTATIVE-RELATED"/>
    <property type="match status" value="1"/>
</dbReference>
<proteinExistence type="predicted"/>
<keyword evidence="3" id="KW-1185">Reference proteome</keyword>
<organism evidence="2 3">
    <name type="scientific">Lophium mytilinum</name>
    <dbReference type="NCBI Taxonomy" id="390894"/>
    <lineage>
        <taxon>Eukaryota</taxon>
        <taxon>Fungi</taxon>
        <taxon>Dikarya</taxon>
        <taxon>Ascomycota</taxon>
        <taxon>Pezizomycotina</taxon>
        <taxon>Dothideomycetes</taxon>
        <taxon>Pleosporomycetidae</taxon>
        <taxon>Mytilinidiales</taxon>
        <taxon>Mytilinidiaceae</taxon>
        <taxon>Lophium</taxon>
    </lineage>
</organism>
<evidence type="ECO:0000313" key="2">
    <source>
        <dbReference type="EMBL" id="KAF2493668.1"/>
    </source>
</evidence>
<dbReference type="OrthoDB" id="5428863at2759"/>
<dbReference type="Pfam" id="PF06985">
    <property type="entry name" value="HET"/>
    <property type="match status" value="1"/>
</dbReference>
<protein>
    <submittedName>
        <fullName evidence="2">HET-domain-containing protein</fullName>
    </submittedName>
</protein>
<feature type="non-terminal residue" evidence="2">
    <location>
        <position position="187"/>
    </location>
</feature>
<gene>
    <name evidence="2" type="ORF">BU16DRAFT_465073</name>
</gene>
<dbReference type="InterPro" id="IPR010730">
    <property type="entry name" value="HET"/>
</dbReference>
<reference evidence="2" key="1">
    <citation type="journal article" date="2020" name="Stud. Mycol.">
        <title>101 Dothideomycetes genomes: a test case for predicting lifestyles and emergence of pathogens.</title>
        <authorList>
            <person name="Haridas S."/>
            <person name="Albert R."/>
            <person name="Binder M."/>
            <person name="Bloem J."/>
            <person name="Labutti K."/>
            <person name="Salamov A."/>
            <person name="Andreopoulos B."/>
            <person name="Baker S."/>
            <person name="Barry K."/>
            <person name="Bills G."/>
            <person name="Bluhm B."/>
            <person name="Cannon C."/>
            <person name="Castanera R."/>
            <person name="Culley D."/>
            <person name="Daum C."/>
            <person name="Ezra D."/>
            <person name="Gonzalez J."/>
            <person name="Henrissat B."/>
            <person name="Kuo A."/>
            <person name="Liang C."/>
            <person name="Lipzen A."/>
            <person name="Lutzoni F."/>
            <person name="Magnuson J."/>
            <person name="Mondo S."/>
            <person name="Nolan M."/>
            <person name="Ohm R."/>
            <person name="Pangilinan J."/>
            <person name="Park H.-J."/>
            <person name="Ramirez L."/>
            <person name="Alfaro M."/>
            <person name="Sun H."/>
            <person name="Tritt A."/>
            <person name="Yoshinaga Y."/>
            <person name="Zwiers L.-H."/>
            <person name="Turgeon B."/>
            <person name="Goodwin S."/>
            <person name="Spatafora J."/>
            <person name="Crous P."/>
            <person name="Grigoriev I."/>
        </authorList>
    </citation>
    <scope>NUCLEOTIDE SEQUENCE</scope>
    <source>
        <strain evidence="2">CBS 269.34</strain>
    </source>
</reference>
<evidence type="ECO:0000259" key="1">
    <source>
        <dbReference type="Pfam" id="PF06985"/>
    </source>
</evidence>
<dbReference type="Proteomes" id="UP000799750">
    <property type="component" value="Unassembled WGS sequence"/>
</dbReference>
<evidence type="ECO:0000313" key="3">
    <source>
        <dbReference type="Proteomes" id="UP000799750"/>
    </source>
</evidence>
<name>A0A6A6QMD2_9PEZI</name>
<dbReference type="AlphaFoldDB" id="A0A6A6QMD2"/>
<dbReference type="PANTHER" id="PTHR33112:SF12">
    <property type="entry name" value="HETEROKARYON INCOMPATIBILITY DOMAIN-CONTAINING PROTEIN"/>
    <property type="match status" value="1"/>
</dbReference>
<accession>A0A6A6QMD2</accession>
<sequence length="187" mass="21288">MVIDVRRQCITRVDPTQVGLRYFALSYVWGRVSQLALTTNNIATLTEDQSLSRLSDALPQVIKDAMTVVYELGERYLWVDSLSITQDDATAKHDLITRMSEIYANAYLTICALAGVNASAGLPGVRPYTRVLDTIGNSAGFRVARRPPRLSKLIFRSHYNKRGWTFQERLLSRRCLFFANQQVYFQC</sequence>
<feature type="domain" description="Heterokaryon incompatibility" evidence="1">
    <location>
        <begin position="22"/>
        <end position="168"/>
    </location>
</feature>